<evidence type="ECO:0000256" key="2">
    <source>
        <dbReference type="ARBA" id="ARBA00022692"/>
    </source>
</evidence>
<proteinExistence type="inferred from homology"/>
<keyword evidence="2 5" id="KW-0812">Transmembrane</keyword>
<dbReference type="EMBL" id="HBNS01004745">
    <property type="protein sequence ID" value="CAE4585749.1"/>
    <property type="molecule type" value="Transcribed_RNA"/>
</dbReference>
<evidence type="ECO:0000256" key="6">
    <source>
        <dbReference type="SAM" id="MobiDB-lite"/>
    </source>
</evidence>
<dbReference type="InterPro" id="IPR001708">
    <property type="entry name" value="YidC/ALB3/OXA1/COX18"/>
</dbReference>
<comment type="similarity">
    <text evidence="5">Belongs to the OXA1/ALB3/YidC family.</text>
</comment>
<sequence length="466" mass="51364">MRIILPLALACGAIQNGQAFAPSPLSAPKSLNSFVTRQQKTSSLMPQRMAPQPHDLIDIHTAATSITQASDLLHSQLSSVSTILADAAAATADATADDGGWWQTWLNVFKGTLIAVHSTIDGPLRAAGWDQTWGVSIFLFTAGVRSLLVPLSVQQTKSSEYMKALKPYQDQIKKKFADRKEMQNRAIAKLYEDAEQNPLAGCLVSLAQLPIFLGLYRSVTLLAKDGELQEPFLWIPSLQGPVTGPTFRGMEWLTEGWTTDPGASFPHPSLGWETTLAFLAMPMILVLTQSITMNAMQPPVDENLPAEEKESLERTQGILKFLPLLIGYFSLQVPAGLTIYWFTSNTFTLLQSVTVKAYYKANPPKIELPDYWDALDQDPDSMSAEDRRKAAKAGLNTGPSFEQLMDEAKFHYVVERTPLRADSTAWERVQANGATVPKEMEQWVNSAKSVETPMPTPTPEEEPVKV</sequence>
<dbReference type="CDD" id="cd20070">
    <property type="entry name" value="5TM_YidC_Alb3"/>
    <property type="match status" value="1"/>
</dbReference>
<evidence type="ECO:0000256" key="4">
    <source>
        <dbReference type="ARBA" id="ARBA00023136"/>
    </source>
</evidence>
<dbReference type="InterPro" id="IPR047196">
    <property type="entry name" value="YidC_ALB_C"/>
</dbReference>
<dbReference type="NCBIfam" id="TIGR03592">
    <property type="entry name" value="yidC_oxa1_cterm"/>
    <property type="match status" value="1"/>
</dbReference>
<feature type="signal peptide" evidence="7">
    <location>
        <begin position="1"/>
        <end position="19"/>
    </location>
</feature>
<evidence type="ECO:0000313" key="9">
    <source>
        <dbReference type="EMBL" id="CAE4585749.1"/>
    </source>
</evidence>
<feature type="chain" id="PRO_5030160868" description="Membrane insertase YidC/Oxa/ALB C-terminal domain-containing protein" evidence="7">
    <location>
        <begin position="20"/>
        <end position="466"/>
    </location>
</feature>
<evidence type="ECO:0000256" key="3">
    <source>
        <dbReference type="ARBA" id="ARBA00022989"/>
    </source>
</evidence>
<feature type="region of interest" description="Disordered" evidence="6">
    <location>
        <begin position="447"/>
        <end position="466"/>
    </location>
</feature>
<name>A0A6V2B7Y2_9STRA</name>
<keyword evidence="7" id="KW-0732">Signal</keyword>
<organism evidence="9">
    <name type="scientific">Ditylum brightwellii</name>
    <dbReference type="NCBI Taxonomy" id="49249"/>
    <lineage>
        <taxon>Eukaryota</taxon>
        <taxon>Sar</taxon>
        <taxon>Stramenopiles</taxon>
        <taxon>Ochrophyta</taxon>
        <taxon>Bacillariophyta</taxon>
        <taxon>Mediophyceae</taxon>
        <taxon>Lithodesmiophycidae</taxon>
        <taxon>Lithodesmiales</taxon>
        <taxon>Lithodesmiaceae</taxon>
        <taxon>Ditylum</taxon>
    </lineage>
</organism>
<protein>
    <recommendedName>
        <fullName evidence="8">Membrane insertase YidC/Oxa/ALB C-terminal domain-containing protein</fullName>
    </recommendedName>
</protein>
<dbReference type="Pfam" id="PF02096">
    <property type="entry name" value="60KD_IMP"/>
    <property type="match status" value="1"/>
</dbReference>
<dbReference type="GO" id="GO:0016020">
    <property type="term" value="C:membrane"/>
    <property type="evidence" value="ECO:0007669"/>
    <property type="project" value="UniProtKB-SubCell"/>
</dbReference>
<feature type="domain" description="Membrane insertase YidC/Oxa/ALB C-terminal" evidence="8">
    <location>
        <begin position="133"/>
        <end position="356"/>
    </location>
</feature>
<evidence type="ECO:0000256" key="1">
    <source>
        <dbReference type="ARBA" id="ARBA00004141"/>
    </source>
</evidence>
<dbReference type="AlphaFoldDB" id="A0A6V2B7Y2"/>
<evidence type="ECO:0000256" key="7">
    <source>
        <dbReference type="SAM" id="SignalP"/>
    </source>
</evidence>
<dbReference type="GO" id="GO:0051205">
    <property type="term" value="P:protein insertion into membrane"/>
    <property type="evidence" value="ECO:0007669"/>
    <property type="project" value="TreeGrafter"/>
</dbReference>
<reference evidence="9" key="1">
    <citation type="submission" date="2021-01" db="EMBL/GenBank/DDBJ databases">
        <authorList>
            <person name="Corre E."/>
            <person name="Pelletier E."/>
            <person name="Niang G."/>
            <person name="Scheremetjew M."/>
            <person name="Finn R."/>
            <person name="Kale V."/>
            <person name="Holt S."/>
            <person name="Cochrane G."/>
            <person name="Meng A."/>
            <person name="Brown T."/>
            <person name="Cohen L."/>
        </authorList>
    </citation>
    <scope>NUCLEOTIDE SEQUENCE</scope>
    <source>
        <strain evidence="9">GSO104</strain>
    </source>
</reference>
<evidence type="ECO:0000256" key="5">
    <source>
        <dbReference type="RuleBase" id="RU003945"/>
    </source>
</evidence>
<keyword evidence="3" id="KW-1133">Transmembrane helix</keyword>
<gene>
    <name evidence="9" type="ORF">DBRI00130_LOCUS3842</name>
</gene>
<keyword evidence="4" id="KW-0472">Membrane</keyword>
<comment type="subcellular location">
    <subcellularLocation>
        <location evidence="1 5">Membrane</location>
        <topology evidence="1 5">Multi-pass membrane protein</topology>
    </subcellularLocation>
</comment>
<dbReference type="PANTHER" id="PTHR12428">
    <property type="entry name" value="OXA1"/>
    <property type="match status" value="1"/>
</dbReference>
<evidence type="ECO:0000259" key="8">
    <source>
        <dbReference type="Pfam" id="PF02096"/>
    </source>
</evidence>
<dbReference type="InterPro" id="IPR028055">
    <property type="entry name" value="YidC/Oxa/ALB_C"/>
</dbReference>
<accession>A0A6V2B7Y2</accession>
<dbReference type="GO" id="GO:0032977">
    <property type="term" value="F:membrane insertase activity"/>
    <property type="evidence" value="ECO:0007669"/>
    <property type="project" value="InterPro"/>
</dbReference>
<dbReference type="PANTHER" id="PTHR12428:SF14">
    <property type="entry name" value="ALBINO3-LIKE PROTEIN 1, CHLOROPLASTIC"/>
    <property type="match status" value="1"/>
</dbReference>